<gene>
    <name evidence="1" type="ORF">EGD98_17000</name>
</gene>
<organism evidence="1 2">
    <name type="scientific">Haloarcula salinisoli</name>
    <dbReference type="NCBI Taxonomy" id="2487746"/>
    <lineage>
        <taxon>Archaea</taxon>
        <taxon>Methanobacteriati</taxon>
        <taxon>Methanobacteriota</taxon>
        <taxon>Stenosarchaea group</taxon>
        <taxon>Halobacteria</taxon>
        <taxon>Halobacteriales</taxon>
        <taxon>Haloarculaceae</taxon>
        <taxon>Haloarcula</taxon>
    </lineage>
</organism>
<name>A0A8J7YG85_9EURY</name>
<dbReference type="AlphaFoldDB" id="A0A8J7YG85"/>
<proteinExistence type="predicted"/>
<keyword evidence="2" id="KW-1185">Reference proteome</keyword>
<dbReference type="EMBL" id="RKLQ01000003">
    <property type="protein sequence ID" value="MBX0305360.1"/>
    <property type="molecule type" value="Genomic_DNA"/>
</dbReference>
<protein>
    <submittedName>
        <fullName evidence="1">Uncharacterized protein</fullName>
    </submittedName>
</protein>
<accession>A0A8J7YG85</accession>
<evidence type="ECO:0000313" key="2">
    <source>
        <dbReference type="Proteomes" id="UP000783863"/>
    </source>
</evidence>
<evidence type="ECO:0000313" key="1">
    <source>
        <dbReference type="EMBL" id="MBX0305360.1"/>
    </source>
</evidence>
<comment type="caution">
    <text evidence="1">The sequence shown here is derived from an EMBL/GenBank/DDBJ whole genome shotgun (WGS) entry which is preliminary data.</text>
</comment>
<dbReference type="Proteomes" id="UP000783863">
    <property type="component" value="Unassembled WGS sequence"/>
</dbReference>
<reference evidence="1" key="1">
    <citation type="submission" date="2021-06" db="EMBL/GenBank/DDBJ databases">
        <title>Halomicroarcula sp. F24A a new haloarchaeum isolated from saline soil.</title>
        <authorList>
            <person name="Duran-Viseras A."/>
            <person name="Sanchez-Porro C."/>
            <person name="Ventosa A."/>
        </authorList>
    </citation>
    <scope>NUCLEOTIDE SEQUENCE</scope>
    <source>
        <strain evidence="1">F24A</strain>
    </source>
</reference>
<sequence length="262" mass="30495">MVESILIPILSAVLGASAATYFASLREKQKRIRQKVALPLLDEIKSSANNDFPDLSGDPISKANEIEEATMDLLKESTREDIARYKKNLSNIAEAENRLSSREEIFLQVNQNDILKMEDGELQILSSIYSRFDSQEYTPEAYRYEYKSFRKWACENKEDFQDVEDEYAEKDYQTSSGNEEVHMHLSGKTFVDAWKEKGVSNWSSALSRLIFQGEILDYVDDIDEYQELRKETSQIASDIETDLRALNKKPYWEHRIMSKLRW</sequence>
<dbReference type="RefSeq" id="WP_220589595.1">
    <property type="nucleotide sequence ID" value="NZ_RKLQ01000003.1"/>
</dbReference>